<evidence type="ECO:0000259" key="5">
    <source>
        <dbReference type="PROSITE" id="PS50977"/>
    </source>
</evidence>
<accession>A0A1M5MXT2</accession>
<keyword evidence="7" id="KW-1185">Reference proteome</keyword>
<dbReference type="PANTHER" id="PTHR47506:SF6">
    <property type="entry name" value="HTH-TYPE TRANSCRIPTIONAL REPRESSOR NEMR"/>
    <property type="match status" value="1"/>
</dbReference>
<gene>
    <name evidence="6" type="ORF">SAMN04488116_2535</name>
</gene>
<dbReference type="PANTHER" id="PTHR47506">
    <property type="entry name" value="TRANSCRIPTIONAL REGULATORY PROTEIN"/>
    <property type="match status" value="1"/>
</dbReference>
<evidence type="ECO:0000256" key="2">
    <source>
        <dbReference type="ARBA" id="ARBA00023125"/>
    </source>
</evidence>
<dbReference type="InterPro" id="IPR001647">
    <property type="entry name" value="HTH_TetR"/>
</dbReference>
<dbReference type="PRINTS" id="PR00455">
    <property type="entry name" value="HTHTETR"/>
</dbReference>
<dbReference type="InterPro" id="IPR011075">
    <property type="entry name" value="TetR_C"/>
</dbReference>
<dbReference type="Gene3D" id="1.10.357.10">
    <property type="entry name" value="Tetracycline Repressor, domain 2"/>
    <property type="match status" value="1"/>
</dbReference>
<dbReference type="STRING" id="570519.SAMN04488116_2535"/>
<reference evidence="7" key="1">
    <citation type="submission" date="2016-11" db="EMBL/GenBank/DDBJ databases">
        <authorList>
            <person name="Varghese N."/>
            <person name="Submissions S."/>
        </authorList>
    </citation>
    <scope>NUCLEOTIDE SEQUENCE [LARGE SCALE GENOMIC DNA]</scope>
    <source>
        <strain evidence="7">DSM 22638</strain>
    </source>
</reference>
<evidence type="ECO:0000256" key="3">
    <source>
        <dbReference type="ARBA" id="ARBA00023163"/>
    </source>
</evidence>
<keyword evidence="2 4" id="KW-0238">DNA-binding</keyword>
<evidence type="ECO:0000256" key="4">
    <source>
        <dbReference type="PROSITE-ProRule" id="PRU00335"/>
    </source>
</evidence>
<feature type="domain" description="HTH tetR-type" evidence="5">
    <location>
        <begin position="9"/>
        <end position="69"/>
    </location>
</feature>
<name>A0A1M5MXT2_9FLAO</name>
<evidence type="ECO:0000313" key="6">
    <source>
        <dbReference type="EMBL" id="SHG81719.1"/>
    </source>
</evidence>
<dbReference type="GO" id="GO:0003677">
    <property type="term" value="F:DNA binding"/>
    <property type="evidence" value="ECO:0007669"/>
    <property type="project" value="UniProtKB-UniRule"/>
</dbReference>
<dbReference type="InterPro" id="IPR036271">
    <property type="entry name" value="Tet_transcr_reg_TetR-rel_C_sf"/>
</dbReference>
<evidence type="ECO:0000256" key="1">
    <source>
        <dbReference type="ARBA" id="ARBA00023015"/>
    </source>
</evidence>
<organism evidence="6 7">
    <name type="scientific">Flagellimonas flava</name>
    <dbReference type="NCBI Taxonomy" id="570519"/>
    <lineage>
        <taxon>Bacteria</taxon>
        <taxon>Pseudomonadati</taxon>
        <taxon>Bacteroidota</taxon>
        <taxon>Flavobacteriia</taxon>
        <taxon>Flavobacteriales</taxon>
        <taxon>Flavobacteriaceae</taxon>
        <taxon>Flagellimonas</taxon>
    </lineage>
</organism>
<keyword evidence="3" id="KW-0804">Transcription</keyword>
<dbReference type="PROSITE" id="PS50977">
    <property type="entry name" value="HTH_TETR_2"/>
    <property type="match status" value="1"/>
</dbReference>
<evidence type="ECO:0000313" key="7">
    <source>
        <dbReference type="Proteomes" id="UP000184532"/>
    </source>
</evidence>
<dbReference type="Pfam" id="PF00440">
    <property type="entry name" value="TetR_N"/>
    <property type="match status" value="1"/>
</dbReference>
<dbReference type="AlphaFoldDB" id="A0A1M5MXT2"/>
<dbReference type="Pfam" id="PF16925">
    <property type="entry name" value="TetR_C_13"/>
    <property type="match status" value="1"/>
</dbReference>
<proteinExistence type="predicted"/>
<dbReference type="SUPFAM" id="SSF46689">
    <property type="entry name" value="Homeodomain-like"/>
    <property type="match status" value="1"/>
</dbReference>
<dbReference type="Proteomes" id="UP000184532">
    <property type="component" value="Unassembled WGS sequence"/>
</dbReference>
<sequence>MEMKTIKGEQKCSELLEKGMEIMWSKGYNATSVNDIVQAAGVPKGSFYFYFDSKEDFAVKALDVYFQQNYTPAKQILQDKSKSPKQRLLEFYEFRCAILKEELDCKMGCLACNLGSEMAEHSEKIRTAIVTKENVIQNEIAEVVKEAQKCGEIDGNMDAINVVAFFEDAGKGAMTSMKELKSASPIDNFMDMLRRFMFS</sequence>
<dbReference type="EMBL" id="FQWL01000004">
    <property type="protein sequence ID" value="SHG81719.1"/>
    <property type="molecule type" value="Genomic_DNA"/>
</dbReference>
<feature type="DNA-binding region" description="H-T-H motif" evidence="4">
    <location>
        <begin position="32"/>
        <end position="51"/>
    </location>
</feature>
<dbReference type="SUPFAM" id="SSF48498">
    <property type="entry name" value="Tetracyclin repressor-like, C-terminal domain"/>
    <property type="match status" value="1"/>
</dbReference>
<keyword evidence="1" id="KW-0805">Transcription regulation</keyword>
<protein>
    <submittedName>
        <fullName evidence="6">Transcriptional regulator, TetR family</fullName>
    </submittedName>
</protein>
<dbReference type="InterPro" id="IPR009057">
    <property type="entry name" value="Homeodomain-like_sf"/>
</dbReference>